<evidence type="ECO:0000256" key="7">
    <source>
        <dbReference type="ARBA" id="ARBA00022729"/>
    </source>
</evidence>
<sequence>MKKWGLTTLISIAVLGLTACGGGESVSGDGENNGGEINIGYFPNLDHAAGIIGKQEGIFEEELEGTDVEFTNFPNGNDFIEALDAGDLDIGYVGPGPAINYHLSGGDIKILSGAANGATLIVSSEDSGIESLDDFDGKSFCTPGNGCTHNVQLEIMLQELGMESNRVGGTVEHQSRVDPASMMVRFEQGEVDAAAAPEPWGTYLVEELNANVVTEWDEVFLGESLPSVVLVTSEEFMEENPEKVESVLAAHEKAVAFTGEYEEETLNAVNDLVYELSQTQFSDGVLQNAWERMNITTEVSADALQSWADASYELGFIEDEPNLEGLVDTSLLEEIEEKE</sequence>
<evidence type="ECO:0000256" key="1">
    <source>
        <dbReference type="ARBA" id="ARBA00004418"/>
    </source>
</evidence>
<dbReference type="EMBL" id="FNDU01000011">
    <property type="protein sequence ID" value="SDI75395.1"/>
    <property type="molecule type" value="Genomic_DNA"/>
</dbReference>
<evidence type="ECO:0000313" key="10">
    <source>
        <dbReference type="Proteomes" id="UP000199017"/>
    </source>
</evidence>
<comment type="similarity">
    <text evidence="3">Belongs to the bacterial solute-binding protein SsuA/TauA family.</text>
</comment>
<keyword evidence="10" id="KW-1185">Reference proteome</keyword>
<evidence type="ECO:0000313" key="9">
    <source>
        <dbReference type="EMBL" id="SDI75395.1"/>
    </source>
</evidence>
<dbReference type="Gene3D" id="3.40.190.10">
    <property type="entry name" value="Periplasmic binding protein-like II"/>
    <property type="match status" value="2"/>
</dbReference>
<evidence type="ECO:0000256" key="2">
    <source>
        <dbReference type="ARBA" id="ARBA00004533"/>
    </source>
</evidence>
<dbReference type="GO" id="GO:0042597">
    <property type="term" value="C:periplasmic space"/>
    <property type="evidence" value="ECO:0007669"/>
    <property type="project" value="UniProtKB-SubCell"/>
</dbReference>
<dbReference type="STRING" id="930129.SAMN05216352_111113"/>
<dbReference type="InterPro" id="IPR044527">
    <property type="entry name" value="NrtA/CpmA_ABC-bd_dom"/>
</dbReference>
<keyword evidence="5" id="KW-1003">Cell membrane</keyword>
<dbReference type="Proteomes" id="UP000199017">
    <property type="component" value="Unassembled WGS sequence"/>
</dbReference>
<evidence type="ECO:0000256" key="5">
    <source>
        <dbReference type="ARBA" id="ARBA00022475"/>
    </source>
</evidence>
<dbReference type="PROSITE" id="PS51257">
    <property type="entry name" value="PROKAR_LIPOPROTEIN"/>
    <property type="match status" value="1"/>
</dbReference>
<evidence type="ECO:0000256" key="4">
    <source>
        <dbReference type="ARBA" id="ARBA00022448"/>
    </source>
</evidence>
<dbReference type="RefSeq" id="WP_091586940.1">
    <property type="nucleotide sequence ID" value="NZ_FNDU01000011.1"/>
</dbReference>
<dbReference type="CDD" id="cd13553">
    <property type="entry name" value="PBP2_NrtA_CpmA_like"/>
    <property type="match status" value="1"/>
</dbReference>
<reference evidence="9 10" key="1">
    <citation type="submission" date="2016-10" db="EMBL/GenBank/DDBJ databases">
        <authorList>
            <person name="de Groot N.N."/>
        </authorList>
    </citation>
    <scope>NUCLEOTIDE SEQUENCE [LARGE SCALE GENOMIC DNA]</scope>
    <source>
        <strain evidence="10">P4B,CCM 7963,CECT 7998,DSM 25260,IBRC-M 10614,KCTC 13821</strain>
    </source>
</reference>
<comment type="subcellular location">
    <subcellularLocation>
        <location evidence="2">Cell inner membrane</location>
    </subcellularLocation>
    <subcellularLocation>
        <location evidence="1">Periplasm</location>
    </subcellularLocation>
</comment>
<dbReference type="PANTHER" id="PTHR30024">
    <property type="entry name" value="ALIPHATIC SULFONATES-BINDING PROTEIN-RELATED"/>
    <property type="match status" value="1"/>
</dbReference>
<gene>
    <name evidence="9" type="ORF">SAMN05216352_111113</name>
</gene>
<proteinExistence type="inferred from homology"/>
<evidence type="ECO:0000256" key="8">
    <source>
        <dbReference type="ARBA" id="ARBA00023136"/>
    </source>
</evidence>
<dbReference type="GO" id="GO:0005886">
    <property type="term" value="C:plasma membrane"/>
    <property type="evidence" value="ECO:0007669"/>
    <property type="project" value="UniProtKB-SubCell"/>
</dbReference>
<name>A0A1G8N5K6_9BACI</name>
<accession>A0A1G8N5K6</accession>
<keyword evidence="4" id="KW-0813">Transport</keyword>
<evidence type="ECO:0000256" key="3">
    <source>
        <dbReference type="ARBA" id="ARBA00010742"/>
    </source>
</evidence>
<keyword evidence="8" id="KW-0472">Membrane</keyword>
<dbReference type="AlphaFoldDB" id="A0A1G8N5K6"/>
<organism evidence="9 10">
    <name type="scientific">Alteribacillus bidgolensis</name>
    <dbReference type="NCBI Taxonomy" id="930129"/>
    <lineage>
        <taxon>Bacteria</taxon>
        <taxon>Bacillati</taxon>
        <taxon>Bacillota</taxon>
        <taxon>Bacilli</taxon>
        <taxon>Bacillales</taxon>
        <taxon>Bacillaceae</taxon>
        <taxon>Alteribacillus</taxon>
    </lineage>
</organism>
<dbReference type="OrthoDB" id="506341at2"/>
<dbReference type="PANTHER" id="PTHR30024:SF47">
    <property type="entry name" value="TAURINE-BINDING PERIPLASMIC PROTEIN"/>
    <property type="match status" value="1"/>
</dbReference>
<keyword evidence="7" id="KW-0732">Signal</keyword>
<dbReference type="GO" id="GO:0042626">
    <property type="term" value="F:ATPase-coupled transmembrane transporter activity"/>
    <property type="evidence" value="ECO:0007669"/>
    <property type="project" value="InterPro"/>
</dbReference>
<keyword evidence="6" id="KW-0997">Cell inner membrane</keyword>
<protein>
    <submittedName>
        <fullName evidence="9">NitT/TauT family transport system substrate-binding protein</fullName>
    </submittedName>
</protein>
<dbReference type="Pfam" id="PF13379">
    <property type="entry name" value="NMT1_2"/>
    <property type="match status" value="1"/>
</dbReference>
<dbReference type="InterPro" id="IPR010067">
    <property type="entry name" value="ABC_SsuA_sub-bd"/>
</dbReference>
<evidence type="ECO:0000256" key="6">
    <source>
        <dbReference type="ARBA" id="ARBA00022519"/>
    </source>
</evidence>
<dbReference type="NCBIfam" id="TIGR01728">
    <property type="entry name" value="SsuA_fam"/>
    <property type="match status" value="1"/>
</dbReference>
<dbReference type="SUPFAM" id="SSF53850">
    <property type="entry name" value="Periplasmic binding protein-like II"/>
    <property type="match status" value="1"/>
</dbReference>